<reference evidence="11 12" key="1">
    <citation type="submission" date="2017-06" db="EMBL/GenBank/DDBJ databases">
        <title>Global population genomics of the pathogenic fungus Cryptococcus neoformans var. grubii.</title>
        <authorList>
            <person name="Cuomo C."/>
            <person name="Litvintseva A."/>
            <person name="Chen Y."/>
            <person name="Young S."/>
            <person name="Zeng Q."/>
            <person name="Chapman S."/>
            <person name="Gujja S."/>
            <person name="Saif S."/>
            <person name="Birren B."/>
        </authorList>
    </citation>
    <scope>NUCLEOTIDE SEQUENCE [LARGE SCALE GENOMIC DNA]</scope>
    <source>
        <strain evidence="11 12">Tu259-1</strain>
    </source>
</reference>
<evidence type="ECO:0000313" key="11">
    <source>
        <dbReference type="EMBL" id="OXG10670.1"/>
    </source>
</evidence>
<comment type="subcellular location">
    <subcellularLocation>
        <location evidence="1">Membrane</location>
        <topology evidence="1">Multi-pass membrane protein</topology>
    </subcellularLocation>
</comment>
<evidence type="ECO:0000256" key="7">
    <source>
        <dbReference type="ARBA" id="ARBA00049119"/>
    </source>
</evidence>
<evidence type="ECO:0000256" key="9">
    <source>
        <dbReference type="SAM" id="Phobius"/>
    </source>
</evidence>
<accession>A0A854QAA6</accession>
<dbReference type="PRINTS" id="PR00171">
    <property type="entry name" value="SUGRTRNSPORT"/>
</dbReference>
<proteinExistence type="inferred from homology"/>
<dbReference type="GO" id="GO:0005351">
    <property type="term" value="F:carbohydrate:proton symporter activity"/>
    <property type="evidence" value="ECO:0007669"/>
    <property type="project" value="TreeGrafter"/>
</dbReference>
<dbReference type="InterPro" id="IPR005828">
    <property type="entry name" value="MFS_sugar_transport-like"/>
</dbReference>
<feature type="transmembrane region" description="Helical" evidence="9">
    <location>
        <begin position="433"/>
        <end position="453"/>
    </location>
</feature>
<feature type="transmembrane region" description="Helical" evidence="9">
    <location>
        <begin position="368"/>
        <end position="392"/>
    </location>
</feature>
<dbReference type="OrthoDB" id="2241241at2759"/>
<evidence type="ECO:0000256" key="1">
    <source>
        <dbReference type="ARBA" id="ARBA00004141"/>
    </source>
</evidence>
<keyword evidence="3 8" id="KW-0813">Transport</keyword>
<dbReference type="FunFam" id="1.20.1250.20:FF:000646">
    <property type="entry name" value="High-affinity glucose transporter SNF3, variant"/>
    <property type="match status" value="1"/>
</dbReference>
<gene>
    <name evidence="11" type="ORF">C361_06703</name>
</gene>
<dbReference type="SUPFAM" id="SSF103473">
    <property type="entry name" value="MFS general substrate transporter"/>
    <property type="match status" value="1"/>
</dbReference>
<organism evidence="11 12">
    <name type="scientific">Cryptococcus neoformans Tu259-1</name>
    <dbReference type="NCBI Taxonomy" id="1230072"/>
    <lineage>
        <taxon>Eukaryota</taxon>
        <taxon>Fungi</taxon>
        <taxon>Dikarya</taxon>
        <taxon>Basidiomycota</taxon>
        <taxon>Agaricomycotina</taxon>
        <taxon>Tremellomycetes</taxon>
        <taxon>Tremellales</taxon>
        <taxon>Cryptococcaceae</taxon>
        <taxon>Cryptococcus</taxon>
        <taxon>Cryptococcus neoformans species complex</taxon>
    </lineage>
</organism>
<dbReference type="GO" id="GO:0016020">
    <property type="term" value="C:membrane"/>
    <property type="evidence" value="ECO:0007669"/>
    <property type="project" value="UniProtKB-SubCell"/>
</dbReference>
<feature type="transmembrane region" description="Helical" evidence="9">
    <location>
        <begin position="87"/>
        <end position="107"/>
    </location>
</feature>
<feature type="transmembrane region" description="Helical" evidence="9">
    <location>
        <begin position="330"/>
        <end position="348"/>
    </location>
</feature>
<comment type="similarity">
    <text evidence="2 8">Belongs to the major facilitator superfamily. Sugar transporter (TC 2.A.1.1) family.</text>
</comment>
<feature type="transmembrane region" description="Helical" evidence="9">
    <location>
        <begin position="113"/>
        <end position="131"/>
    </location>
</feature>
<dbReference type="PROSITE" id="PS00216">
    <property type="entry name" value="SUGAR_TRANSPORT_1"/>
    <property type="match status" value="1"/>
</dbReference>
<dbReference type="Proteomes" id="UP000199727">
    <property type="component" value="Unassembled WGS sequence"/>
</dbReference>
<dbReference type="PANTHER" id="PTHR48022:SF91">
    <property type="entry name" value="MAJOR FACILITATOR SUPERFAMILY (MFS) PROFILE DOMAIN-CONTAINING PROTEIN-RELATED"/>
    <property type="match status" value="1"/>
</dbReference>
<keyword evidence="11" id="KW-0762">Sugar transport</keyword>
<keyword evidence="4 9" id="KW-0812">Transmembrane</keyword>
<comment type="catalytic activity">
    <reaction evidence="7">
        <text>myo-inositol(out) + H(+)(out) = myo-inositol(in) + H(+)(in)</text>
        <dbReference type="Rhea" id="RHEA:60364"/>
        <dbReference type="ChEBI" id="CHEBI:15378"/>
        <dbReference type="ChEBI" id="CHEBI:17268"/>
    </reaction>
</comment>
<evidence type="ECO:0000259" key="10">
    <source>
        <dbReference type="PROSITE" id="PS50850"/>
    </source>
</evidence>
<dbReference type="PROSITE" id="PS00217">
    <property type="entry name" value="SUGAR_TRANSPORT_2"/>
    <property type="match status" value="1"/>
</dbReference>
<feature type="transmembrane region" description="Helical" evidence="9">
    <location>
        <begin position="404"/>
        <end position="427"/>
    </location>
</feature>
<feature type="transmembrane region" description="Helical" evidence="9">
    <location>
        <begin position="297"/>
        <end position="318"/>
    </location>
</feature>
<dbReference type="InterPro" id="IPR020846">
    <property type="entry name" value="MFS_dom"/>
</dbReference>
<dbReference type="CDD" id="cd17356">
    <property type="entry name" value="MFS_HXT"/>
    <property type="match status" value="1"/>
</dbReference>
<dbReference type="InterPro" id="IPR036259">
    <property type="entry name" value="MFS_trans_sf"/>
</dbReference>
<keyword evidence="6 9" id="KW-0472">Membrane</keyword>
<feature type="domain" description="Major facilitator superfamily (MFS) profile" evidence="10">
    <location>
        <begin position="7"/>
        <end position="457"/>
    </location>
</feature>
<comment type="caution">
    <text evidence="11">The sequence shown here is derived from an EMBL/GenBank/DDBJ whole genome shotgun (WGS) entry which is preliminary data.</text>
</comment>
<evidence type="ECO:0000256" key="3">
    <source>
        <dbReference type="ARBA" id="ARBA00022448"/>
    </source>
</evidence>
<feature type="transmembrane region" description="Helical" evidence="9">
    <location>
        <begin position="264"/>
        <end position="285"/>
    </location>
</feature>
<feature type="transmembrane region" description="Helical" evidence="9">
    <location>
        <begin position="57"/>
        <end position="75"/>
    </location>
</feature>
<dbReference type="InterPro" id="IPR003663">
    <property type="entry name" value="Sugar/inositol_transpt"/>
</dbReference>
<dbReference type="InterPro" id="IPR050360">
    <property type="entry name" value="MFS_Sugar_Transporters"/>
</dbReference>
<dbReference type="EMBL" id="AMKT01000101">
    <property type="protein sequence ID" value="OXG10670.1"/>
    <property type="molecule type" value="Genomic_DNA"/>
</dbReference>
<name>A0A854QAA6_CRYNE</name>
<protein>
    <submittedName>
        <fullName evidence="11">High-affinity glucose transporter SNF3</fullName>
    </submittedName>
</protein>
<dbReference type="PANTHER" id="PTHR48022">
    <property type="entry name" value="PLASTIDIC GLUCOSE TRANSPORTER 4"/>
    <property type="match status" value="1"/>
</dbReference>
<dbReference type="Gene3D" id="1.20.1250.20">
    <property type="entry name" value="MFS general substrate transporter like domains"/>
    <property type="match status" value="1"/>
</dbReference>
<feature type="transmembrane region" description="Helical" evidence="9">
    <location>
        <begin position="143"/>
        <end position="161"/>
    </location>
</feature>
<dbReference type="NCBIfam" id="TIGR00879">
    <property type="entry name" value="SP"/>
    <property type="match status" value="1"/>
</dbReference>
<feature type="transmembrane region" description="Helical" evidence="9">
    <location>
        <begin position="173"/>
        <end position="195"/>
    </location>
</feature>
<evidence type="ECO:0000256" key="2">
    <source>
        <dbReference type="ARBA" id="ARBA00010992"/>
    </source>
</evidence>
<evidence type="ECO:0000313" key="12">
    <source>
        <dbReference type="Proteomes" id="UP000199727"/>
    </source>
</evidence>
<keyword evidence="5 9" id="KW-1133">Transmembrane helix</keyword>
<evidence type="ECO:0000256" key="4">
    <source>
        <dbReference type="ARBA" id="ARBA00022692"/>
    </source>
</evidence>
<dbReference type="PROSITE" id="PS50850">
    <property type="entry name" value="MFS"/>
    <property type="match status" value="1"/>
</dbReference>
<evidence type="ECO:0000256" key="8">
    <source>
        <dbReference type="RuleBase" id="RU003346"/>
    </source>
</evidence>
<evidence type="ECO:0000256" key="6">
    <source>
        <dbReference type="ARBA" id="ARBA00023136"/>
    </source>
</evidence>
<dbReference type="AlphaFoldDB" id="A0A854QAA6"/>
<evidence type="ECO:0000256" key="5">
    <source>
        <dbReference type="ARBA" id="ARBA00022989"/>
    </source>
</evidence>
<sequence length="576" mass="63608">MKSSIIFCFFAAFGGWVFGYDIGYISGCLIMPDFIQHMGEQDPTTGEWILSSQRQSIITSLLSAGTFFGALLQSFTSDRLGRRGSIIFWSTLFSVGIIIQVASFGLAQITVGRFVAGLGVGALSAIVPLYVGEAAPKKLRGALLVLYQVQIASGLFLAYIVDLGTHHLKSSASWRIPVGLQLVWGAFLIVGGLLLPESPRLLLGRGDEKGALKAIARLNDCEVDDALTRDVIKDLEEAIREENEGGKAGWLECFSTRSMMWKRTLNGCMIQFLQQLNGQNFYYYYGPVFFESADVPLSAYSIQAILGGISLATVIPAMWTIEHLGRRKSLLFGAAIQAACALIAGLVGHYYTDVAGVTDSMVKTGGNVLIAFAVIHVSMYSLFWGPTPWVILGETYPLRVRPKAIALAAAVNWLWNFLLSYFSPLIADDIGPLILLIFFGCLIFAFVYVFFMLPETRGVRYKLLSLPTKKNAPSPTNLTYVPCRLPSKKSMSSTDPKYPHGSLIAGNLHPITRLSTLLKEKVENQLSCLLPLRFLARLMRGSLRMNTWKMRLRLRLGLGEKRKPGKRVLCKSTWRV</sequence>
<dbReference type="InterPro" id="IPR005829">
    <property type="entry name" value="Sugar_transporter_CS"/>
</dbReference>
<dbReference type="Pfam" id="PF00083">
    <property type="entry name" value="Sugar_tr"/>
    <property type="match status" value="1"/>
</dbReference>